<dbReference type="GO" id="GO:0004730">
    <property type="term" value="F:pseudouridylate synthase activity"/>
    <property type="evidence" value="ECO:0007669"/>
    <property type="project" value="TreeGrafter"/>
</dbReference>
<evidence type="ECO:0000256" key="3">
    <source>
        <dbReference type="ARBA" id="ARBA00022777"/>
    </source>
</evidence>
<dbReference type="InterPro" id="IPR029056">
    <property type="entry name" value="Ribokinase-like"/>
</dbReference>
<dbReference type="GO" id="GO:0005737">
    <property type="term" value="C:cytoplasm"/>
    <property type="evidence" value="ECO:0007669"/>
    <property type="project" value="TreeGrafter"/>
</dbReference>
<keyword evidence="3" id="KW-0418">Kinase</keyword>
<keyword evidence="1" id="KW-0808">Transferase</keyword>
<proteinExistence type="predicted"/>
<sequence>MEKQRKDGEIEAVPVVIGGMVLDIQATSSIPPHPRTTCPGQIYYVQGGVARNIAECMTKLGAQPFMISALGFDMPGNLLLEHWKSAGLRTEGIRKHKDIKTPTVCHILDVSGEVAAGVASVEAVEMFLTPKWIQQFKHTIHSAPLLMVDANLSPPALEVSCQLAAESNVPVWFEPVSIAKSKRIAPIVKYLSLSCYLLVTNKRGFLQITFASPNEDELIAMANALSSQNLFRPIERNNCSTDTLFQMLKPAIWLLLEKGVKILVLTIGSDGVLLCTKGESISWRICLEKTQQHGFSRELFENMTSSCPSNLYSDTKVLERSPNFLAVHFPALPASVVRLTGAGDCLVGGMIASLSTGLDVMQSVAIGIAAAKASVEVDSNVPSQFSLPTITGDARIVYSTAKLLQHQSKL</sequence>
<dbReference type="Proteomes" id="UP000701853">
    <property type="component" value="Chromosome 2"/>
</dbReference>
<feature type="domain" description="Carbohydrate kinase PfkB" evidence="4">
    <location>
        <begin position="15"/>
        <end position="283"/>
    </location>
</feature>
<dbReference type="EMBL" id="JAHUZN010000002">
    <property type="protein sequence ID" value="KAG8500558.1"/>
    <property type="molecule type" value="Genomic_DNA"/>
</dbReference>
<dbReference type="Gene3D" id="3.40.1190.20">
    <property type="match status" value="1"/>
</dbReference>
<gene>
    <name evidence="5" type="ORF">CXB51_004283</name>
</gene>
<evidence type="ECO:0000313" key="5">
    <source>
        <dbReference type="EMBL" id="KAG8500558.1"/>
    </source>
</evidence>
<accession>A0A8J6DDB7</accession>
<dbReference type="AlphaFoldDB" id="A0A8J6DDB7"/>
<dbReference type="OrthoDB" id="198885at2759"/>
<dbReference type="PANTHER" id="PTHR42909">
    <property type="entry name" value="ZGC:136858"/>
    <property type="match status" value="1"/>
</dbReference>
<evidence type="ECO:0000256" key="1">
    <source>
        <dbReference type="ARBA" id="ARBA00022679"/>
    </source>
</evidence>
<protein>
    <recommendedName>
        <fullName evidence="4">Carbohydrate kinase PfkB domain-containing protein</fullName>
    </recommendedName>
</protein>
<dbReference type="GO" id="GO:0046872">
    <property type="term" value="F:metal ion binding"/>
    <property type="evidence" value="ECO:0007669"/>
    <property type="project" value="UniProtKB-KW"/>
</dbReference>
<name>A0A8J6DDB7_9ROSI</name>
<dbReference type="InterPro" id="IPR011611">
    <property type="entry name" value="PfkB_dom"/>
</dbReference>
<evidence type="ECO:0000256" key="2">
    <source>
        <dbReference type="ARBA" id="ARBA00022723"/>
    </source>
</evidence>
<evidence type="ECO:0000313" key="6">
    <source>
        <dbReference type="Proteomes" id="UP000701853"/>
    </source>
</evidence>
<dbReference type="CDD" id="cd01941">
    <property type="entry name" value="YeiC_kinase_like"/>
    <property type="match status" value="1"/>
</dbReference>
<dbReference type="SUPFAM" id="SSF53613">
    <property type="entry name" value="Ribokinase-like"/>
    <property type="match status" value="1"/>
</dbReference>
<reference evidence="5 6" key="1">
    <citation type="journal article" date="2021" name="bioRxiv">
        <title>The Gossypium anomalum genome as a resource for cotton improvement and evolutionary analysis of hybrid incompatibility.</title>
        <authorList>
            <person name="Grover C.E."/>
            <person name="Yuan D."/>
            <person name="Arick M.A."/>
            <person name="Miller E.R."/>
            <person name="Hu G."/>
            <person name="Peterson D.G."/>
            <person name="Wendel J.F."/>
            <person name="Udall J.A."/>
        </authorList>
    </citation>
    <scope>NUCLEOTIDE SEQUENCE [LARGE SCALE GENOMIC DNA]</scope>
    <source>
        <strain evidence="5">JFW-Udall</strain>
        <tissue evidence="5">Leaf</tissue>
    </source>
</reference>
<comment type="caution">
    <text evidence="5">The sequence shown here is derived from an EMBL/GenBank/DDBJ whole genome shotgun (WGS) entry which is preliminary data.</text>
</comment>
<dbReference type="InterPro" id="IPR002173">
    <property type="entry name" value="Carboh/pur_kinase_PfkB_CS"/>
</dbReference>
<evidence type="ECO:0000259" key="4">
    <source>
        <dbReference type="Pfam" id="PF00294"/>
    </source>
</evidence>
<organism evidence="5 6">
    <name type="scientific">Gossypium anomalum</name>
    <dbReference type="NCBI Taxonomy" id="47600"/>
    <lineage>
        <taxon>Eukaryota</taxon>
        <taxon>Viridiplantae</taxon>
        <taxon>Streptophyta</taxon>
        <taxon>Embryophyta</taxon>
        <taxon>Tracheophyta</taxon>
        <taxon>Spermatophyta</taxon>
        <taxon>Magnoliopsida</taxon>
        <taxon>eudicotyledons</taxon>
        <taxon>Gunneridae</taxon>
        <taxon>Pentapetalae</taxon>
        <taxon>rosids</taxon>
        <taxon>malvids</taxon>
        <taxon>Malvales</taxon>
        <taxon>Malvaceae</taxon>
        <taxon>Malvoideae</taxon>
        <taxon>Gossypium</taxon>
    </lineage>
</organism>
<dbReference type="PANTHER" id="PTHR42909:SF1">
    <property type="entry name" value="CARBOHYDRATE KINASE PFKB DOMAIN-CONTAINING PROTEIN"/>
    <property type="match status" value="1"/>
</dbReference>
<keyword evidence="2" id="KW-0479">Metal-binding</keyword>
<dbReference type="Pfam" id="PF00294">
    <property type="entry name" value="PfkB"/>
    <property type="match status" value="2"/>
</dbReference>
<dbReference type="GO" id="GO:0016798">
    <property type="term" value="F:hydrolase activity, acting on glycosyl bonds"/>
    <property type="evidence" value="ECO:0007669"/>
    <property type="project" value="TreeGrafter"/>
</dbReference>
<keyword evidence="6" id="KW-1185">Reference proteome</keyword>
<dbReference type="GO" id="GO:0016301">
    <property type="term" value="F:kinase activity"/>
    <property type="evidence" value="ECO:0007669"/>
    <property type="project" value="UniProtKB-KW"/>
</dbReference>
<feature type="domain" description="Carbohydrate kinase PfkB" evidence="4">
    <location>
        <begin position="327"/>
        <end position="377"/>
    </location>
</feature>
<dbReference type="PROSITE" id="PS00583">
    <property type="entry name" value="PFKB_KINASES_1"/>
    <property type="match status" value="1"/>
</dbReference>